<dbReference type="GO" id="GO:0016020">
    <property type="term" value="C:membrane"/>
    <property type="evidence" value="ECO:0007669"/>
    <property type="project" value="UniProtKB-SubCell"/>
</dbReference>
<feature type="transmembrane region" description="Helical" evidence="6">
    <location>
        <begin position="9"/>
        <end position="27"/>
    </location>
</feature>
<dbReference type="InterPro" id="IPR002549">
    <property type="entry name" value="AI-2E-like"/>
</dbReference>
<gene>
    <name evidence="7" type="ORF">NCTC10338_04749</name>
</gene>
<evidence type="ECO:0000313" key="7">
    <source>
        <dbReference type="EMBL" id="SUX55507.1"/>
    </source>
</evidence>
<dbReference type="RefSeq" id="WP_256682592.1">
    <property type="nucleotide sequence ID" value="NZ_UFSZ01000002.1"/>
</dbReference>
<accession>A0AAJ5DG34</accession>
<keyword evidence="3 6" id="KW-0812">Transmembrane</keyword>
<feature type="transmembrane region" description="Helical" evidence="6">
    <location>
        <begin position="33"/>
        <end position="50"/>
    </location>
</feature>
<organism evidence="7 8">
    <name type="scientific">Lysinibacillus sphaericus</name>
    <name type="common">Bacillus sphaericus</name>
    <dbReference type="NCBI Taxonomy" id="1421"/>
    <lineage>
        <taxon>Bacteria</taxon>
        <taxon>Bacillati</taxon>
        <taxon>Bacillota</taxon>
        <taxon>Bacilli</taxon>
        <taxon>Bacillales</taxon>
        <taxon>Bacillaceae</taxon>
        <taxon>Lysinibacillus</taxon>
    </lineage>
</organism>
<keyword evidence="5 6" id="KW-0472">Membrane</keyword>
<evidence type="ECO:0000256" key="6">
    <source>
        <dbReference type="SAM" id="Phobius"/>
    </source>
</evidence>
<evidence type="ECO:0000256" key="2">
    <source>
        <dbReference type="ARBA" id="ARBA00009773"/>
    </source>
</evidence>
<protein>
    <submittedName>
        <fullName evidence="7">Sporulation integral membrane protein YtvI</fullName>
    </submittedName>
</protein>
<dbReference type="EMBL" id="UFSZ01000002">
    <property type="protein sequence ID" value="SUX55507.1"/>
    <property type="molecule type" value="Genomic_DNA"/>
</dbReference>
<evidence type="ECO:0000256" key="4">
    <source>
        <dbReference type="ARBA" id="ARBA00022989"/>
    </source>
</evidence>
<evidence type="ECO:0000256" key="5">
    <source>
        <dbReference type="ARBA" id="ARBA00023136"/>
    </source>
</evidence>
<evidence type="ECO:0000313" key="8">
    <source>
        <dbReference type="Proteomes" id="UP000255295"/>
    </source>
</evidence>
<sequence>MNRSITRKLIIRTLAIICLLVAAYFIIPVSVPILLAGITAFLLEPIVMFFKRKWKMSRKIAVAFIYIVSVIFISIICYFTITQLMSQIISISKQAPYYISKLSEMWGHMQENISKYTEDFPTEVSSSLQKTATDFIKKIEESF</sequence>
<comment type="caution">
    <text evidence="7">The sequence shown here is derived from an EMBL/GenBank/DDBJ whole genome shotgun (WGS) entry which is preliminary data.</text>
</comment>
<evidence type="ECO:0000256" key="1">
    <source>
        <dbReference type="ARBA" id="ARBA00004141"/>
    </source>
</evidence>
<dbReference type="Proteomes" id="UP000255295">
    <property type="component" value="Unassembled WGS sequence"/>
</dbReference>
<reference evidence="7 8" key="1">
    <citation type="submission" date="2018-06" db="EMBL/GenBank/DDBJ databases">
        <authorList>
            <consortium name="Pathogen Informatics"/>
            <person name="Doyle S."/>
        </authorList>
    </citation>
    <scope>NUCLEOTIDE SEQUENCE [LARGE SCALE GENOMIC DNA]</scope>
    <source>
        <strain evidence="7 8">NCTC10338</strain>
    </source>
</reference>
<feature type="transmembrane region" description="Helical" evidence="6">
    <location>
        <begin position="62"/>
        <end position="81"/>
    </location>
</feature>
<keyword evidence="4 6" id="KW-1133">Transmembrane helix</keyword>
<comment type="subcellular location">
    <subcellularLocation>
        <location evidence="1">Membrane</location>
        <topology evidence="1">Multi-pass membrane protein</topology>
    </subcellularLocation>
</comment>
<dbReference type="Pfam" id="PF01594">
    <property type="entry name" value="AI-2E_transport"/>
    <property type="match status" value="1"/>
</dbReference>
<proteinExistence type="inferred from homology"/>
<comment type="similarity">
    <text evidence="2">Belongs to the autoinducer-2 exporter (AI-2E) (TC 2.A.86) family.</text>
</comment>
<name>A0AAJ5DG34_LYSSH</name>
<evidence type="ECO:0000256" key="3">
    <source>
        <dbReference type="ARBA" id="ARBA00022692"/>
    </source>
</evidence>
<dbReference type="AlphaFoldDB" id="A0AAJ5DG34"/>